<feature type="compositionally biased region" description="Low complexity" evidence="2">
    <location>
        <begin position="21"/>
        <end position="30"/>
    </location>
</feature>
<comment type="caution">
    <text evidence="4">The sequence shown here is derived from an EMBL/GenBank/DDBJ whole genome shotgun (WGS) entry which is preliminary data.</text>
</comment>
<dbReference type="Gene3D" id="3.60.60.10">
    <property type="entry name" value="Penicillin V Acylase, Chain A"/>
    <property type="match status" value="1"/>
</dbReference>
<evidence type="ECO:0000259" key="3">
    <source>
        <dbReference type="Pfam" id="PF15508"/>
    </source>
</evidence>
<feature type="region of interest" description="Disordered" evidence="2">
    <location>
        <begin position="423"/>
        <end position="445"/>
    </location>
</feature>
<dbReference type="OrthoDB" id="5273684at2759"/>
<gene>
    <name evidence="4" type="ORF">D9611_008150</name>
</gene>
<protein>
    <recommendedName>
        <fullName evidence="1">ceramidase</fullName>
        <ecNumber evidence="1">3.5.1.23</ecNumber>
    </recommendedName>
</protein>
<dbReference type="Pfam" id="PF15508">
    <property type="entry name" value="NAAA-beta"/>
    <property type="match status" value="1"/>
</dbReference>
<sequence>MSEHVEVFLEGPVHPSRRSSKTSSISRNSSTEPIPPKRMRPRVEPIPLYTIDLSLPPSERHNDICQAFDAELSIFRYLYQAIINMSGFPIIAGAAARLLLRRVHSKEETEEIKGIARATGMKLNEVVAYNTFLDLFSGCVSGGVKAKAAVGGAETVLHFRGLDWEMDLLRDLLVQVQYKRDGKIVARAVTYAGYVGTLTGVREGLSMSMNYRLRLNSSSNVLSHRKHQLSILLGLRPSIASQLRTLLLSPGPAPSLSEVQAHFESAPASPCYLTFCSPDEVLIMEKDLKGLASEARISDTFLAITNHDRAAEDWSKEKWVKVLKKQGIVGEQSGLTDMIMENSMHRKRCITELWEGRTECAEPDLEESSNGQGMVRGARVGVEEIKEWLRTYPLRNATTHFSCIMDPAREGGGLLWAEACEEVPGSDSELSHDGNSENVEVSPTT</sequence>
<feature type="compositionally biased region" description="Polar residues" evidence="2">
    <location>
        <begin position="436"/>
        <end position="445"/>
    </location>
</feature>
<dbReference type="EC" id="3.5.1.23" evidence="1"/>
<evidence type="ECO:0000256" key="1">
    <source>
        <dbReference type="ARBA" id="ARBA00011891"/>
    </source>
</evidence>
<dbReference type="InterPro" id="IPR029130">
    <property type="entry name" value="Acid_ceramidase_N"/>
</dbReference>
<feature type="domain" description="Acid ceramidase N-terminal" evidence="3">
    <location>
        <begin position="45"/>
        <end position="99"/>
    </location>
</feature>
<dbReference type="PANTHER" id="PTHR28583:SF1">
    <property type="entry name" value="ACID CERAMIDASE"/>
    <property type="match status" value="1"/>
</dbReference>
<evidence type="ECO:0000313" key="5">
    <source>
        <dbReference type="Proteomes" id="UP000541558"/>
    </source>
</evidence>
<organism evidence="4 5">
    <name type="scientific">Ephemerocybe angulata</name>
    <dbReference type="NCBI Taxonomy" id="980116"/>
    <lineage>
        <taxon>Eukaryota</taxon>
        <taxon>Fungi</taxon>
        <taxon>Dikarya</taxon>
        <taxon>Basidiomycota</taxon>
        <taxon>Agaricomycotina</taxon>
        <taxon>Agaricomycetes</taxon>
        <taxon>Agaricomycetidae</taxon>
        <taxon>Agaricales</taxon>
        <taxon>Agaricineae</taxon>
        <taxon>Psathyrellaceae</taxon>
        <taxon>Ephemerocybe</taxon>
    </lineage>
</organism>
<dbReference type="AlphaFoldDB" id="A0A8H5FCU8"/>
<dbReference type="GO" id="GO:0017040">
    <property type="term" value="F:N-acylsphingosine amidohydrolase activity"/>
    <property type="evidence" value="ECO:0007669"/>
    <property type="project" value="UniProtKB-EC"/>
</dbReference>
<proteinExistence type="predicted"/>
<evidence type="ECO:0000256" key="2">
    <source>
        <dbReference type="SAM" id="MobiDB-lite"/>
    </source>
</evidence>
<keyword evidence="5" id="KW-1185">Reference proteome</keyword>
<evidence type="ECO:0000313" key="4">
    <source>
        <dbReference type="EMBL" id="KAF5332159.1"/>
    </source>
</evidence>
<dbReference type="PANTHER" id="PTHR28583">
    <property type="entry name" value="ACID AMIDASE"/>
    <property type="match status" value="1"/>
</dbReference>
<name>A0A8H5FCU8_9AGAR</name>
<accession>A0A8H5FCU8</accession>
<feature type="region of interest" description="Disordered" evidence="2">
    <location>
        <begin position="11"/>
        <end position="41"/>
    </location>
</feature>
<reference evidence="4 5" key="1">
    <citation type="journal article" date="2020" name="ISME J.">
        <title>Uncovering the hidden diversity of litter-decomposition mechanisms in mushroom-forming fungi.</title>
        <authorList>
            <person name="Floudas D."/>
            <person name="Bentzer J."/>
            <person name="Ahren D."/>
            <person name="Johansson T."/>
            <person name="Persson P."/>
            <person name="Tunlid A."/>
        </authorList>
    </citation>
    <scope>NUCLEOTIDE SEQUENCE [LARGE SCALE GENOMIC DNA]</scope>
    <source>
        <strain evidence="4 5">CBS 175.51</strain>
    </source>
</reference>
<dbReference type="EMBL" id="JAACJK010000111">
    <property type="protein sequence ID" value="KAF5332159.1"/>
    <property type="molecule type" value="Genomic_DNA"/>
</dbReference>
<dbReference type="Proteomes" id="UP000541558">
    <property type="component" value="Unassembled WGS sequence"/>
</dbReference>